<evidence type="ECO:0000313" key="3">
    <source>
        <dbReference type="Proteomes" id="UP000199506"/>
    </source>
</evidence>
<name>A0A1H7PNC6_9EURY</name>
<protein>
    <submittedName>
        <fullName evidence="2">HD domain-containing protein</fullName>
    </submittedName>
</protein>
<sequence length="474" mass="56239">MGEYMIALREILKSSDSDYYSRFQEIESSVISVMSNTRFFFPTYTNHDFKHLNNVEDIINSMLTEEVKEDLSYEEIFCLLSATWLHDIGMIPVNNEKEEYDNKTPEERKQFAKNVRFEHNIRSKCYIENHKEELNLDDFESDIIGNICKGHRQVDLGKYGDVHSKTKVRLASLSAILRLADECDVSHNRETTLSQEGVDEETLEEHYKIHELVRTPVFDHENKVVKIVAMGHVDKDKSLLIKCRNKIQSELDNIIPYLKKIGVDFNKIELDCRMDKNYIKKKIILSILNDEDICSNVDNEWIYESDIVNCLEELKCDKKILENNNKYSLTEDIELFKEIFKMFLNEWMGDFFFTEYVEDIIGKSIYDIEKKFRVKFDSEERQIRINLLKNYPTAIYILLFIDEIINYPSFNLNSLQDGELLFDSIISMGMFNDIHRYSDNIHFENIYDDFKNLKFYDNEEVKNKINFYKVYSEG</sequence>
<feature type="domain" description="HD-CE" evidence="1">
    <location>
        <begin position="41"/>
        <end position="248"/>
    </location>
</feature>
<dbReference type="STRING" id="190974.SAMN05216439_0422"/>
<evidence type="ECO:0000259" key="1">
    <source>
        <dbReference type="Pfam" id="PF24391"/>
    </source>
</evidence>
<proteinExistence type="predicted"/>
<dbReference type="EMBL" id="FOAK01000016">
    <property type="protein sequence ID" value="SEL37351.1"/>
    <property type="molecule type" value="Genomic_DNA"/>
</dbReference>
<dbReference type="AlphaFoldDB" id="A0A1H7PNC6"/>
<dbReference type="SUPFAM" id="SSF109604">
    <property type="entry name" value="HD-domain/PDEase-like"/>
    <property type="match status" value="1"/>
</dbReference>
<dbReference type="Proteomes" id="UP000199506">
    <property type="component" value="Unassembled WGS sequence"/>
</dbReference>
<dbReference type="Pfam" id="PF24391">
    <property type="entry name" value="HD-CE"/>
    <property type="match status" value="1"/>
</dbReference>
<organism evidence="2 3">
    <name type="scientific">Methanobrevibacter gottschalkii</name>
    <dbReference type="NCBI Taxonomy" id="190974"/>
    <lineage>
        <taxon>Archaea</taxon>
        <taxon>Methanobacteriati</taxon>
        <taxon>Methanobacteriota</taxon>
        <taxon>Methanomada group</taxon>
        <taxon>Methanobacteria</taxon>
        <taxon>Methanobacteriales</taxon>
        <taxon>Methanobacteriaceae</taxon>
        <taxon>Methanobrevibacter</taxon>
    </lineage>
</organism>
<dbReference type="InterPro" id="IPR056471">
    <property type="entry name" value="HD-CE"/>
</dbReference>
<reference evidence="2 3" key="1">
    <citation type="submission" date="2016-10" db="EMBL/GenBank/DDBJ databases">
        <authorList>
            <person name="de Groot N.N."/>
        </authorList>
    </citation>
    <scope>NUCLEOTIDE SEQUENCE [LARGE SCALE GENOMIC DNA]</scope>
    <source>
        <strain evidence="2 3">DSM 11978</strain>
    </source>
</reference>
<evidence type="ECO:0000313" key="2">
    <source>
        <dbReference type="EMBL" id="SEL37351.1"/>
    </source>
</evidence>
<gene>
    <name evidence="2" type="ORF">SAMN05216439_0422</name>
</gene>
<dbReference type="Gene3D" id="1.10.3210.10">
    <property type="entry name" value="Hypothetical protein af1432"/>
    <property type="match status" value="1"/>
</dbReference>
<accession>A0A1H7PNC6</accession>